<dbReference type="EMBL" id="PFMR01000102">
    <property type="protein sequence ID" value="PIZ17597.1"/>
    <property type="molecule type" value="Genomic_DNA"/>
</dbReference>
<organism evidence="1 2">
    <name type="scientific">Candidatus Desantisbacteria bacterium CG_4_10_14_0_8_um_filter_48_22</name>
    <dbReference type="NCBI Taxonomy" id="1974543"/>
    <lineage>
        <taxon>Bacteria</taxon>
        <taxon>Candidatus Desantisiibacteriota</taxon>
    </lineage>
</organism>
<dbReference type="Proteomes" id="UP000229307">
    <property type="component" value="Unassembled WGS sequence"/>
</dbReference>
<dbReference type="InterPro" id="IPR016024">
    <property type="entry name" value="ARM-type_fold"/>
</dbReference>
<evidence type="ECO:0000313" key="2">
    <source>
        <dbReference type="Proteomes" id="UP000229307"/>
    </source>
</evidence>
<reference evidence="2" key="1">
    <citation type="submission" date="2017-09" db="EMBL/GenBank/DDBJ databases">
        <title>Depth-based differentiation of microbial function through sediment-hosted aquifers and enrichment of novel symbionts in the deep terrestrial subsurface.</title>
        <authorList>
            <person name="Probst A.J."/>
            <person name="Ladd B."/>
            <person name="Jarett J.K."/>
            <person name="Geller-Mcgrath D.E."/>
            <person name="Sieber C.M.K."/>
            <person name="Emerson J.B."/>
            <person name="Anantharaman K."/>
            <person name="Thomas B.C."/>
            <person name="Malmstrom R."/>
            <person name="Stieglmeier M."/>
            <person name="Klingl A."/>
            <person name="Woyke T."/>
            <person name="Ryan C.M."/>
            <person name="Banfield J.F."/>
        </authorList>
    </citation>
    <scope>NUCLEOTIDE SEQUENCE [LARGE SCALE GENOMIC DNA]</scope>
</reference>
<sequence>MRIFLLVLVSMLVVSFGYSQGNDVGTIQTNIRAFSGGGKNIKAIDEYRKLFTQTKTHDTELLHRIVMGSLRDEDGYMKMAGAIAVGQLGGSTEAFPFLRDNLKEKDMWIRIWTAVSIGETGDKEAIPNLLYALLNDRVNFVRISSAIALGKLGDASVVSLTDLYIWAVIARSVNDEAIST</sequence>
<accession>A0A2M7SDI4</accession>
<evidence type="ECO:0000313" key="1">
    <source>
        <dbReference type="EMBL" id="PIZ17597.1"/>
    </source>
</evidence>
<name>A0A2M7SDI4_9BACT</name>
<protein>
    <recommendedName>
        <fullName evidence="3">HEAT repeat domain-containing protein</fullName>
    </recommendedName>
</protein>
<dbReference type="AlphaFoldDB" id="A0A2M7SDI4"/>
<evidence type="ECO:0008006" key="3">
    <source>
        <dbReference type="Google" id="ProtNLM"/>
    </source>
</evidence>
<dbReference type="InterPro" id="IPR011989">
    <property type="entry name" value="ARM-like"/>
</dbReference>
<gene>
    <name evidence="1" type="ORF">COY52_03745</name>
</gene>
<comment type="caution">
    <text evidence="1">The sequence shown here is derived from an EMBL/GenBank/DDBJ whole genome shotgun (WGS) entry which is preliminary data.</text>
</comment>
<dbReference type="Gene3D" id="1.25.10.10">
    <property type="entry name" value="Leucine-rich Repeat Variant"/>
    <property type="match status" value="1"/>
</dbReference>
<dbReference type="SUPFAM" id="SSF48371">
    <property type="entry name" value="ARM repeat"/>
    <property type="match status" value="1"/>
</dbReference>
<proteinExistence type="predicted"/>
<dbReference type="Pfam" id="PF13646">
    <property type="entry name" value="HEAT_2"/>
    <property type="match status" value="1"/>
</dbReference>